<dbReference type="EMBL" id="PYOU01000001">
    <property type="protein sequence ID" value="PSX12543.1"/>
    <property type="molecule type" value="Genomic_DNA"/>
</dbReference>
<dbReference type="PANTHER" id="PTHR33121">
    <property type="entry name" value="CYCLIC DI-GMP PHOSPHODIESTERASE PDEF"/>
    <property type="match status" value="1"/>
</dbReference>
<dbReference type="Pfam" id="PF00563">
    <property type="entry name" value="EAL"/>
    <property type="match status" value="1"/>
</dbReference>
<evidence type="ECO:0000313" key="4">
    <source>
        <dbReference type="Proteomes" id="UP000240989"/>
    </source>
</evidence>
<dbReference type="CDD" id="cd01948">
    <property type="entry name" value="EAL"/>
    <property type="match status" value="1"/>
</dbReference>
<dbReference type="InterPro" id="IPR001633">
    <property type="entry name" value="EAL_dom"/>
</dbReference>
<dbReference type="Gene3D" id="3.20.20.450">
    <property type="entry name" value="EAL domain"/>
    <property type="match status" value="1"/>
</dbReference>
<dbReference type="PANTHER" id="PTHR33121:SF79">
    <property type="entry name" value="CYCLIC DI-GMP PHOSPHODIESTERASE PDED-RELATED"/>
    <property type="match status" value="1"/>
</dbReference>
<feature type="domain" description="EAL" evidence="2">
    <location>
        <begin position="227"/>
        <end position="481"/>
    </location>
</feature>
<dbReference type="Proteomes" id="UP000240989">
    <property type="component" value="Unassembled WGS sequence"/>
</dbReference>
<keyword evidence="1" id="KW-0472">Membrane</keyword>
<evidence type="ECO:0000256" key="1">
    <source>
        <dbReference type="SAM" id="Phobius"/>
    </source>
</evidence>
<keyword evidence="4" id="KW-1185">Reference proteome</keyword>
<dbReference type="SUPFAM" id="SSF141868">
    <property type="entry name" value="EAL domain-like"/>
    <property type="match status" value="1"/>
</dbReference>
<dbReference type="InterPro" id="IPR050706">
    <property type="entry name" value="Cyclic-di-GMP_PDE-like"/>
</dbReference>
<gene>
    <name evidence="3" type="ORF">C0W27_00615</name>
</gene>
<dbReference type="PROSITE" id="PS50883">
    <property type="entry name" value="EAL"/>
    <property type="match status" value="1"/>
</dbReference>
<evidence type="ECO:0000313" key="3">
    <source>
        <dbReference type="EMBL" id="PSX12543.1"/>
    </source>
</evidence>
<reference evidence="3 4" key="1">
    <citation type="submission" date="2018-01" db="EMBL/GenBank/DDBJ databases">
        <title>Whole genome sequencing of Histamine producing bacteria.</title>
        <authorList>
            <person name="Butler K."/>
        </authorList>
    </citation>
    <scope>NUCLEOTIDE SEQUENCE [LARGE SCALE GENOMIC DNA]</scope>
    <source>
        <strain evidence="3 4">A6-1</strain>
    </source>
</reference>
<feature type="transmembrane region" description="Helical" evidence="1">
    <location>
        <begin position="198"/>
        <end position="223"/>
    </location>
</feature>
<proteinExistence type="predicted"/>
<dbReference type="InterPro" id="IPR035919">
    <property type="entry name" value="EAL_sf"/>
</dbReference>
<dbReference type="RefSeq" id="WP_107187803.1">
    <property type="nucleotide sequence ID" value="NZ_PYOU01000001.1"/>
</dbReference>
<name>A0ABX5H8V5_PHOAN</name>
<keyword evidence="1" id="KW-0812">Transmembrane</keyword>
<organism evidence="3 4">
    <name type="scientific">Photobacterium angustum</name>
    <dbReference type="NCBI Taxonomy" id="661"/>
    <lineage>
        <taxon>Bacteria</taxon>
        <taxon>Pseudomonadati</taxon>
        <taxon>Pseudomonadota</taxon>
        <taxon>Gammaproteobacteria</taxon>
        <taxon>Vibrionales</taxon>
        <taxon>Vibrionaceae</taxon>
        <taxon>Photobacterium</taxon>
    </lineage>
</organism>
<protein>
    <submittedName>
        <fullName evidence="3">Diguanylate phosphodiesterase</fullName>
    </submittedName>
</protein>
<evidence type="ECO:0000259" key="2">
    <source>
        <dbReference type="PROSITE" id="PS50883"/>
    </source>
</evidence>
<keyword evidence="1" id="KW-1133">Transmembrane helix</keyword>
<accession>A0ABX5H8V5</accession>
<sequence length="507" mass="57815">MFQLALLAILIATPITFTYLNIRCDNLSKDIAVALNKTLNKRISSVLHLPENQPDAKSMHDLVTLVLSSRSLRSVAYIQNNHYIYSDRNASLHTPISPSLIERLKKDKLPLLYRKRSSLNQIDELHLVVKGTKGFYQLFINAPYMDDWLTNADEYLRGYVVTNNGNILINNKSYLFHKSYHSGQFPFKVIVGAKSSQVLLGIGALAAFIFILCMLIVLIINYIQTNNFSFKKDIDRAIKNNEFIPYYQPIVCNQTHQIIGAELLCRWLYRHAQLISPNQFITKVESNGQIKPITLHLLKQLSIDKPIIAHCNKDFYVSINVTLSMLNDPRFVDDVILLIKQNPTLQQGLVFEMTERENTTNEFIKLDKIMQRFRALGVSWALDDFGTGYSSLSSLKELNFDIIKIDKLFVNSADTDAVTSSILNNIASLGKELQCKLVAEGVETETQLNTLKSLLIDYTQGFYFSAPTSRCGFIAFKTEHNEQILKIMDKNPKRYVTLKYHGPTLEI</sequence>
<dbReference type="SMART" id="SM00052">
    <property type="entry name" value="EAL"/>
    <property type="match status" value="1"/>
</dbReference>
<comment type="caution">
    <text evidence="3">The sequence shown here is derived from an EMBL/GenBank/DDBJ whole genome shotgun (WGS) entry which is preliminary data.</text>
</comment>